<dbReference type="PANTHER" id="PTHR10218">
    <property type="entry name" value="GTP-BINDING PROTEIN ALPHA SUBUNIT"/>
    <property type="match status" value="1"/>
</dbReference>
<dbReference type="InterPro" id="IPR027417">
    <property type="entry name" value="P-loop_NTPase"/>
</dbReference>
<dbReference type="GO" id="GO:0007188">
    <property type="term" value="P:adenylate cyclase-modulating G protein-coupled receptor signaling pathway"/>
    <property type="evidence" value="ECO:0007669"/>
    <property type="project" value="TreeGrafter"/>
</dbReference>
<dbReference type="GO" id="GO:0046872">
    <property type="term" value="F:metal ion binding"/>
    <property type="evidence" value="ECO:0007669"/>
    <property type="project" value="UniProtKB-KW"/>
</dbReference>
<dbReference type="Gene3D" id="3.40.50.300">
    <property type="entry name" value="P-loop containing nucleotide triphosphate hydrolases"/>
    <property type="match status" value="1"/>
</dbReference>
<evidence type="ECO:0000256" key="5">
    <source>
        <dbReference type="ARBA" id="ARBA00022842"/>
    </source>
</evidence>
<accession>A0A914R4W0</accession>
<evidence type="ECO:0000256" key="4">
    <source>
        <dbReference type="ARBA" id="ARBA00022741"/>
    </source>
</evidence>
<evidence type="ECO:0000256" key="8">
    <source>
        <dbReference type="ARBA" id="ARBA00023224"/>
    </source>
</evidence>
<evidence type="ECO:0000256" key="3">
    <source>
        <dbReference type="ARBA" id="ARBA00022723"/>
    </source>
</evidence>
<dbReference type="GO" id="GO:0005737">
    <property type="term" value="C:cytoplasm"/>
    <property type="evidence" value="ECO:0007669"/>
    <property type="project" value="TreeGrafter"/>
</dbReference>
<dbReference type="GO" id="GO:0005834">
    <property type="term" value="C:heterotrimeric G-protein complex"/>
    <property type="evidence" value="ECO:0007669"/>
    <property type="project" value="TreeGrafter"/>
</dbReference>
<keyword evidence="6 10" id="KW-0342">GTP-binding</keyword>
<keyword evidence="9" id="KW-0449">Lipoprotein</keyword>
<keyword evidence="7" id="KW-0564">Palmitate</keyword>
<sequence length="107" mass="12389">MDNVNRLMESLDLFAQICNSKWFIKASMILFLNKTDLFIEKIGSLSIKVLFKNYDGRKLFTPLQIWAPRRKVYMHETCATDTNQVQLVIDSVIDTVIGKNLKETGME</sequence>
<comment type="subunit">
    <text evidence="1">G proteins are composed of 3 units; alpha, beta and gamma. The alpha chain contains the guanine nucleotide binding site.</text>
</comment>
<proteinExistence type="predicted"/>
<dbReference type="GO" id="GO:0003924">
    <property type="term" value="F:GTPase activity"/>
    <property type="evidence" value="ECO:0007669"/>
    <property type="project" value="InterPro"/>
</dbReference>
<evidence type="ECO:0000256" key="10">
    <source>
        <dbReference type="PIRSR" id="PIRSR601019-1"/>
    </source>
</evidence>
<evidence type="ECO:0000256" key="7">
    <source>
        <dbReference type="ARBA" id="ARBA00023139"/>
    </source>
</evidence>
<keyword evidence="8" id="KW-0807">Transducer</keyword>
<feature type="binding site" evidence="10">
    <location>
        <position position="79"/>
    </location>
    <ligand>
        <name>GTP</name>
        <dbReference type="ChEBI" id="CHEBI:37565"/>
    </ligand>
</feature>
<dbReference type="FunFam" id="3.40.50.300:FF:000692">
    <property type="entry name" value="Guanine nucleotide-binding protein subunit alpha"/>
    <property type="match status" value="1"/>
</dbReference>
<keyword evidence="3" id="KW-0479">Metal-binding</keyword>
<evidence type="ECO:0000313" key="11">
    <source>
        <dbReference type="Proteomes" id="UP000887564"/>
    </source>
</evidence>
<keyword evidence="11" id="KW-1185">Reference proteome</keyword>
<keyword evidence="2" id="KW-0519">Myristate</keyword>
<dbReference type="SUPFAM" id="SSF52540">
    <property type="entry name" value="P-loop containing nucleoside triphosphate hydrolases"/>
    <property type="match status" value="1"/>
</dbReference>
<dbReference type="Proteomes" id="UP000887564">
    <property type="component" value="Unplaced"/>
</dbReference>
<name>A0A914R4W0_PAREQ</name>
<evidence type="ECO:0000256" key="1">
    <source>
        <dbReference type="ARBA" id="ARBA00011356"/>
    </source>
</evidence>
<evidence type="ECO:0000313" key="12">
    <source>
        <dbReference type="WBParaSite" id="PEQ_0000148101-mRNA-1"/>
    </source>
</evidence>
<evidence type="ECO:0000256" key="2">
    <source>
        <dbReference type="ARBA" id="ARBA00022707"/>
    </source>
</evidence>
<dbReference type="GO" id="GO:0031683">
    <property type="term" value="F:G-protein beta/gamma-subunit complex binding"/>
    <property type="evidence" value="ECO:0007669"/>
    <property type="project" value="InterPro"/>
</dbReference>
<organism evidence="11 12">
    <name type="scientific">Parascaris equorum</name>
    <name type="common">Equine roundworm</name>
    <dbReference type="NCBI Taxonomy" id="6256"/>
    <lineage>
        <taxon>Eukaryota</taxon>
        <taxon>Metazoa</taxon>
        <taxon>Ecdysozoa</taxon>
        <taxon>Nematoda</taxon>
        <taxon>Chromadorea</taxon>
        <taxon>Rhabditida</taxon>
        <taxon>Spirurina</taxon>
        <taxon>Ascaridomorpha</taxon>
        <taxon>Ascaridoidea</taxon>
        <taxon>Ascarididae</taxon>
        <taxon>Parascaris</taxon>
    </lineage>
</organism>
<protein>
    <submittedName>
        <fullName evidence="12">Uncharacterized protein</fullName>
    </submittedName>
</protein>
<keyword evidence="5" id="KW-0460">Magnesium</keyword>
<dbReference type="PROSITE" id="PS51882">
    <property type="entry name" value="G_ALPHA"/>
    <property type="match status" value="1"/>
</dbReference>
<evidence type="ECO:0000256" key="9">
    <source>
        <dbReference type="ARBA" id="ARBA00023288"/>
    </source>
</evidence>
<dbReference type="AlphaFoldDB" id="A0A914R4W0"/>
<dbReference type="GO" id="GO:0001664">
    <property type="term" value="F:G protein-coupled receptor binding"/>
    <property type="evidence" value="ECO:0007669"/>
    <property type="project" value="TreeGrafter"/>
</dbReference>
<dbReference type="Pfam" id="PF00503">
    <property type="entry name" value="G-alpha"/>
    <property type="match status" value="1"/>
</dbReference>
<keyword evidence="4 10" id="KW-0547">Nucleotide-binding</keyword>
<feature type="binding site" evidence="10">
    <location>
        <begin position="33"/>
        <end position="36"/>
    </location>
    <ligand>
        <name>GTP</name>
        <dbReference type="ChEBI" id="CHEBI:37565"/>
    </ligand>
</feature>
<dbReference type="InterPro" id="IPR001019">
    <property type="entry name" value="Gprotein_alpha_su"/>
</dbReference>
<dbReference type="GO" id="GO:0005525">
    <property type="term" value="F:GTP binding"/>
    <property type="evidence" value="ECO:0007669"/>
    <property type="project" value="UniProtKB-KW"/>
</dbReference>
<evidence type="ECO:0000256" key="6">
    <source>
        <dbReference type="ARBA" id="ARBA00023134"/>
    </source>
</evidence>
<reference evidence="12" key="1">
    <citation type="submission" date="2022-11" db="UniProtKB">
        <authorList>
            <consortium name="WormBaseParasite"/>
        </authorList>
    </citation>
    <scope>IDENTIFICATION</scope>
</reference>
<dbReference type="PANTHER" id="PTHR10218:SF362">
    <property type="entry name" value="G PROTEIN ALPHA O SUBUNIT"/>
    <property type="match status" value="1"/>
</dbReference>
<dbReference type="WBParaSite" id="PEQ_0000148101-mRNA-1">
    <property type="protein sequence ID" value="PEQ_0000148101-mRNA-1"/>
    <property type="gene ID" value="PEQ_0000148101"/>
</dbReference>
<dbReference type="SMART" id="SM00275">
    <property type="entry name" value="G_alpha"/>
    <property type="match status" value="1"/>
</dbReference>